<dbReference type="RefSeq" id="WP_088663669.1">
    <property type="nucleotide sequence ID" value="NZ_CP021404.1"/>
</dbReference>
<proteinExistence type="predicted"/>
<organism evidence="3 4">
    <name type="scientific">Pacificitalea manganoxidans</name>
    <dbReference type="NCBI Taxonomy" id="1411902"/>
    <lineage>
        <taxon>Bacteria</taxon>
        <taxon>Pseudomonadati</taxon>
        <taxon>Pseudomonadota</taxon>
        <taxon>Alphaproteobacteria</taxon>
        <taxon>Rhodobacterales</taxon>
        <taxon>Paracoccaceae</taxon>
        <taxon>Pacificitalea</taxon>
    </lineage>
</organism>
<dbReference type="SUPFAM" id="SSF56529">
    <property type="entry name" value="FAH"/>
    <property type="match status" value="1"/>
</dbReference>
<evidence type="ECO:0000256" key="1">
    <source>
        <dbReference type="ARBA" id="ARBA00022723"/>
    </source>
</evidence>
<dbReference type="EMBL" id="CP021404">
    <property type="protein sequence ID" value="ATI42683.1"/>
    <property type="molecule type" value="Genomic_DNA"/>
</dbReference>
<reference evidence="3 4" key="1">
    <citation type="submission" date="2017-05" db="EMBL/GenBank/DDBJ databases">
        <title>Comparative genomic and metabolic analysis of manganese-oxidizing mechanisms in Celeribater manganoxidans DY25T: its adaption to the environment of polymetallic nodule.</title>
        <authorList>
            <person name="Wang X."/>
        </authorList>
    </citation>
    <scope>NUCLEOTIDE SEQUENCE [LARGE SCALE GENOMIC DNA]</scope>
    <source>
        <strain evidence="3 4">DY25</strain>
    </source>
</reference>
<evidence type="ECO:0000313" key="4">
    <source>
        <dbReference type="Proteomes" id="UP000219050"/>
    </source>
</evidence>
<keyword evidence="1" id="KW-0479">Metal-binding</keyword>
<dbReference type="GO" id="GO:0018773">
    <property type="term" value="F:acetylpyruvate hydrolase activity"/>
    <property type="evidence" value="ECO:0007669"/>
    <property type="project" value="TreeGrafter"/>
</dbReference>
<dbReference type="Proteomes" id="UP000219050">
    <property type="component" value="Chromosome"/>
</dbReference>
<dbReference type="InterPro" id="IPR011234">
    <property type="entry name" value="Fumarylacetoacetase-like_C"/>
</dbReference>
<keyword evidence="4" id="KW-1185">Reference proteome</keyword>
<sequence length="235" mass="25490">MQISKSFVVPAPEQVSLPVAGSEARFPVRRIYCIGKNYVAHVAEMGGDATRDFPIIFQKPADSIVQNGGTVPYPPLTDDFHFEIELMVALKSGGYNIPEDEALSHIYGYGICIDMTRRRLLETNSGPNAPWELKKSFDHSAPCSEIYPVSQVGHRDKGSISLTVDGDVRQSSDLELMIWKTSEIISTLSKYYALQPGDIIMAGTPHGVGPVVPGNTMVGAIEGLGELTIQVGDPV</sequence>
<dbReference type="Gene3D" id="3.90.850.10">
    <property type="entry name" value="Fumarylacetoacetase-like, C-terminal domain"/>
    <property type="match status" value="1"/>
</dbReference>
<gene>
    <name evidence="3" type="ORF">CBW24_12155</name>
</gene>
<protein>
    <submittedName>
        <fullName evidence="3">Fumarylacetoacetate hydrolase</fullName>
    </submittedName>
</protein>
<dbReference type="KEGG" id="cmag:CBW24_12155"/>
<accession>A0A291M122</accession>
<dbReference type="OrthoDB" id="5197601at2"/>
<feature type="domain" description="Fumarylacetoacetase-like C-terminal" evidence="2">
    <location>
        <begin position="31"/>
        <end position="231"/>
    </location>
</feature>
<name>A0A291M122_9RHOB</name>
<dbReference type="Pfam" id="PF01557">
    <property type="entry name" value="FAA_hydrolase"/>
    <property type="match status" value="1"/>
</dbReference>
<dbReference type="AlphaFoldDB" id="A0A291M122"/>
<evidence type="ECO:0000259" key="2">
    <source>
        <dbReference type="Pfam" id="PF01557"/>
    </source>
</evidence>
<keyword evidence="3" id="KW-0378">Hydrolase</keyword>
<dbReference type="PANTHER" id="PTHR11820:SF90">
    <property type="entry name" value="FLUTATHIONE S-TRANSFERASE"/>
    <property type="match status" value="1"/>
</dbReference>
<evidence type="ECO:0000313" key="3">
    <source>
        <dbReference type="EMBL" id="ATI42683.1"/>
    </source>
</evidence>
<dbReference type="InterPro" id="IPR036663">
    <property type="entry name" value="Fumarylacetoacetase_C_sf"/>
</dbReference>
<dbReference type="PANTHER" id="PTHR11820">
    <property type="entry name" value="ACYLPYRUVASE"/>
    <property type="match status" value="1"/>
</dbReference>
<dbReference type="GO" id="GO:0046872">
    <property type="term" value="F:metal ion binding"/>
    <property type="evidence" value="ECO:0007669"/>
    <property type="project" value="UniProtKB-KW"/>
</dbReference>